<sequence length="1071" mass="115140">MKIIASLAFVIFLALTARAGSLTAAEIGQIEAEFGMTLSSNEITKLSAVVYPTNSAQWRSDAYGRIDTHRKAELGIQVVDMNGDPVEGAQVDVKLKRNDFKFGGTFSAKDFDGVTLPPTMTTSTYKERLLSMFNAVGLNNGFKPRLTGIHPYLPAVKSWAAANDLPIRGHLLIWPGNTNNNHLTSAVLADVEAVEAALTNGSSQAVIDGLRDDLKLTIKTEMEAWASQHDVYEWDVINEPLGNHRVQDALDDYDVMADWFEIAESNKVSADCKLLINEYQIISAMSSNRSENSYINRRDGYMAEIDRLIANNAPLNRIGFQSRIKLERREPQLIYDRLEEWGNAYGLEMAGTEFEVVDSDPGDWMEYIYTEEERSQITEEMMTQYFSHPLVTGFNAWNAINDDTEALVDYAGRPTIHGLVWYYLHRIRFNTDATLASGLDGRTGLRAFKGEYDITVTYQGQEYASALSLTNDESVVFSLVSSVADDPNTSEVVDAWHYDGLTNGAGLAQGVSTGVVGGVFFNNNALASIGNGTVRWRSDGVADSMYQGKDSSSYDGASNGLFQLSVDFLDADFTATSALSNGTGRVNYGIKDGSGNDAYFRLTFVSGGGSNAQYRLEVKDALNNNLNVASFSGTTLDHLAVRAVYDLAASGSAGSFKVYYRKNGASEVLAHTGQLVAGFALDQLRAVVQTYNGGANWAAGDQLFTDNLVLRKLGDPPPPPSETVIDGWYFDGLANGAGLSEALSVGAVGGAAFGDDAIVSISNNATRWAWDGADPSAFKTTAPSSQAGATSGLFQVGWDYVSADFANTDAADGSANIGFGIRSEADGNQDAAFRLRYDGTANEFLLQLTDANGANQTLATFAGNQLTNLSVRMVLDLDSRGAAGSLKLFYTPNGGGEMAGTVAGMLHPLFRIDLLRYAVQTTNGGTAWALGDAAITDNLVFSLLTATATPASLYEDWLADYPSVGSTNIEDNLLFYAFGANPTNPATTGNWPEYQVVEGGLEYVHYERNDAEARGLGYVVETTGDLSGSWTNGGFVFVGAGGSGAAFNVVTNRLPVAAGAGFIRVNVEYNP</sequence>
<comment type="similarity">
    <text evidence="2">Belongs to the glycosyl hydrolase 10 (cellulase F) family.</text>
</comment>
<evidence type="ECO:0000256" key="10">
    <source>
        <dbReference type="SAM" id="SignalP"/>
    </source>
</evidence>
<gene>
    <name evidence="12" type="primary">xynA_2</name>
    <name evidence="12" type="ORF">PDESU_00476</name>
</gene>
<evidence type="ECO:0000256" key="5">
    <source>
        <dbReference type="ARBA" id="ARBA00022729"/>
    </source>
</evidence>
<evidence type="ECO:0000313" key="13">
    <source>
        <dbReference type="Proteomes" id="UP000366872"/>
    </source>
</evidence>
<evidence type="ECO:0000256" key="3">
    <source>
        <dbReference type="ARBA" id="ARBA00012590"/>
    </source>
</evidence>
<dbReference type="RefSeq" id="WP_136077638.1">
    <property type="nucleotide sequence ID" value="NZ_CAAHFG010000001.1"/>
</dbReference>
<evidence type="ECO:0000256" key="7">
    <source>
        <dbReference type="ARBA" id="ARBA00023277"/>
    </source>
</evidence>
<dbReference type="InterPro" id="IPR044846">
    <property type="entry name" value="GH10"/>
</dbReference>
<keyword evidence="7" id="KW-0119">Carbohydrate metabolism</keyword>
<keyword evidence="9" id="KW-0624">Polysaccharide degradation</keyword>
<dbReference type="Proteomes" id="UP000366872">
    <property type="component" value="Unassembled WGS sequence"/>
</dbReference>
<evidence type="ECO:0000256" key="4">
    <source>
        <dbReference type="ARBA" id="ARBA00022651"/>
    </source>
</evidence>
<keyword evidence="8 12" id="KW-0326">Glycosidase</keyword>
<dbReference type="Pfam" id="PF00331">
    <property type="entry name" value="Glyco_hydro_10"/>
    <property type="match status" value="1"/>
</dbReference>
<evidence type="ECO:0000256" key="1">
    <source>
        <dbReference type="ARBA" id="ARBA00000681"/>
    </source>
</evidence>
<proteinExistence type="inferred from homology"/>
<dbReference type="InterPro" id="IPR001000">
    <property type="entry name" value="GH10_dom"/>
</dbReference>
<dbReference type="PANTHER" id="PTHR31490:SF88">
    <property type="entry name" value="BETA-XYLANASE"/>
    <property type="match status" value="1"/>
</dbReference>
<dbReference type="PANTHER" id="PTHR31490">
    <property type="entry name" value="GLYCOSYL HYDROLASE"/>
    <property type="match status" value="1"/>
</dbReference>
<evidence type="ECO:0000259" key="11">
    <source>
        <dbReference type="Pfam" id="PF00331"/>
    </source>
</evidence>
<keyword evidence="4 12" id="KW-0858">Xylan degradation</keyword>
<dbReference type="GO" id="GO:0031176">
    <property type="term" value="F:endo-1,4-beta-xylanase activity"/>
    <property type="evidence" value="ECO:0007669"/>
    <property type="project" value="UniProtKB-EC"/>
</dbReference>
<dbReference type="AlphaFoldDB" id="A0A6C2TW90"/>
<evidence type="ECO:0000256" key="8">
    <source>
        <dbReference type="ARBA" id="ARBA00023295"/>
    </source>
</evidence>
<evidence type="ECO:0000256" key="2">
    <source>
        <dbReference type="ARBA" id="ARBA00007495"/>
    </source>
</evidence>
<name>A0A6C2TW90_PONDE</name>
<reference evidence="12 13" key="1">
    <citation type="submission" date="2019-04" db="EMBL/GenBank/DDBJ databases">
        <authorList>
            <person name="Van Vliet M D."/>
        </authorList>
    </citation>
    <scope>NUCLEOTIDE SEQUENCE [LARGE SCALE GENOMIC DNA]</scope>
    <source>
        <strain evidence="12 13">F1</strain>
    </source>
</reference>
<dbReference type="EC" id="3.2.1.8" evidence="3"/>
<keyword evidence="6 12" id="KW-0378">Hydrolase</keyword>
<organism evidence="12 13">
    <name type="scientific">Pontiella desulfatans</name>
    <dbReference type="NCBI Taxonomy" id="2750659"/>
    <lineage>
        <taxon>Bacteria</taxon>
        <taxon>Pseudomonadati</taxon>
        <taxon>Kiritimatiellota</taxon>
        <taxon>Kiritimatiellia</taxon>
        <taxon>Kiritimatiellales</taxon>
        <taxon>Pontiellaceae</taxon>
        <taxon>Pontiella</taxon>
    </lineage>
</organism>
<comment type="catalytic activity">
    <reaction evidence="1">
        <text>Endohydrolysis of (1-&gt;4)-beta-D-xylosidic linkages in xylans.</text>
        <dbReference type="EC" id="3.2.1.8"/>
    </reaction>
</comment>
<keyword evidence="13" id="KW-1185">Reference proteome</keyword>
<dbReference type="GO" id="GO:0045493">
    <property type="term" value="P:xylan catabolic process"/>
    <property type="evidence" value="ECO:0007669"/>
    <property type="project" value="UniProtKB-KW"/>
</dbReference>
<evidence type="ECO:0000256" key="9">
    <source>
        <dbReference type="ARBA" id="ARBA00023326"/>
    </source>
</evidence>
<protein>
    <recommendedName>
        <fullName evidence="3">endo-1,4-beta-xylanase</fullName>
        <ecNumber evidence="3">3.2.1.8</ecNumber>
    </recommendedName>
</protein>
<evidence type="ECO:0000313" key="12">
    <source>
        <dbReference type="EMBL" id="VGO11928.1"/>
    </source>
</evidence>
<accession>A0A6C2TW90</accession>
<dbReference type="EMBL" id="CAAHFG010000001">
    <property type="protein sequence ID" value="VGO11928.1"/>
    <property type="molecule type" value="Genomic_DNA"/>
</dbReference>
<dbReference type="InterPro" id="IPR017853">
    <property type="entry name" value="GH"/>
</dbReference>
<feature type="signal peptide" evidence="10">
    <location>
        <begin position="1"/>
        <end position="19"/>
    </location>
</feature>
<evidence type="ECO:0000256" key="6">
    <source>
        <dbReference type="ARBA" id="ARBA00022801"/>
    </source>
</evidence>
<feature type="chain" id="PRO_5025487660" description="endo-1,4-beta-xylanase" evidence="10">
    <location>
        <begin position="20"/>
        <end position="1071"/>
    </location>
</feature>
<keyword evidence="5 10" id="KW-0732">Signal</keyword>
<feature type="domain" description="GH10" evidence="11">
    <location>
        <begin position="124"/>
        <end position="403"/>
    </location>
</feature>
<dbReference type="Gene3D" id="3.20.20.80">
    <property type="entry name" value="Glycosidases"/>
    <property type="match status" value="1"/>
</dbReference>
<dbReference type="SUPFAM" id="SSF51445">
    <property type="entry name" value="(Trans)glycosidases"/>
    <property type="match status" value="1"/>
</dbReference>